<comment type="caution">
    <text evidence="3">The sequence shown here is derived from an EMBL/GenBank/DDBJ whole genome shotgun (WGS) entry which is preliminary data.</text>
</comment>
<proteinExistence type="predicted"/>
<feature type="transmembrane region" description="Helical" evidence="1">
    <location>
        <begin position="408"/>
        <end position="427"/>
    </location>
</feature>
<accession>A0A8H4RV71</accession>
<sequence length="652" mass="73494">MKLHLLIYGMSLLGFTVSLSDRQLQASSTICIPPLSIPSNQKLDFAACLDRIENFTVSQRNISGCFYDATQAVMTYSGCEILCGTGYGLWEWKDTVNRLSLLVLPTIVLIAHLAFPPLGWWNYFVVMYHTVGNPIGSLRSLLTRLENHRRLRRAGQRIFQGDFRAARSAATVFAAFEENSWQDASEHFTAMLTEKQLDQYERSIVMRTSHRLSSTRLASTSSAAVAIAALIGTLASAIVQTIKQIDEVNTRVYNETTGTIAVVCIMFMAIPQVWFSSRLGTFTTDSGSSHILETMSTRLREVSIVKDRTGPLFPQLQLAPCPLRPNERRPKLLLWIFRHLPSRLSSWFDSFFSHCPLEPHPYGDAAEGVTFLGAIPDRLTHLSLNSSWRPCKHLAPDAHGRSHAEMTITSIISVICGACLPAIFLSLTNHLDQRSLAVGCRALTWISITGIWISSFILDSIFRYLVCRFSWHRDSMRKVNSFWHWTVVKDAIVATVVTTLILLVELGRYNSCWCRASFSHPSTVTLTPYTAEQWSQAQVFWAALPSTGLFINLALILWVELSWKEWKLCLPWFSLGGGSPLCKTRKEMQGELDELKELERKDVTHVGRLEDSTFQPGKQGLGNFDAVEFREFEEIPDQRGGYGEPQGFWHAV</sequence>
<feature type="transmembrane region" description="Helical" evidence="1">
    <location>
        <begin position="442"/>
        <end position="462"/>
    </location>
</feature>
<keyword evidence="1" id="KW-0472">Membrane</keyword>
<gene>
    <name evidence="3" type="ORF">G7Y89_g2054</name>
</gene>
<feature type="transmembrane region" description="Helical" evidence="1">
    <location>
        <begin position="258"/>
        <end position="275"/>
    </location>
</feature>
<feature type="signal peptide" evidence="2">
    <location>
        <begin position="1"/>
        <end position="20"/>
    </location>
</feature>
<evidence type="ECO:0000313" key="4">
    <source>
        <dbReference type="Proteomes" id="UP000566819"/>
    </source>
</evidence>
<protein>
    <submittedName>
        <fullName evidence="3">Uncharacterized protein</fullName>
    </submittedName>
</protein>
<feature type="transmembrane region" description="Helical" evidence="1">
    <location>
        <begin position="539"/>
        <end position="559"/>
    </location>
</feature>
<feature type="chain" id="PRO_5034519615" evidence="2">
    <location>
        <begin position="21"/>
        <end position="652"/>
    </location>
</feature>
<dbReference type="AlphaFoldDB" id="A0A8H4RV71"/>
<feature type="transmembrane region" description="Helical" evidence="1">
    <location>
        <begin position="482"/>
        <end position="503"/>
    </location>
</feature>
<dbReference type="Proteomes" id="UP000566819">
    <property type="component" value="Unassembled WGS sequence"/>
</dbReference>
<feature type="transmembrane region" description="Helical" evidence="1">
    <location>
        <begin position="217"/>
        <end position="238"/>
    </location>
</feature>
<evidence type="ECO:0000256" key="1">
    <source>
        <dbReference type="SAM" id="Phobius"/>
    </source>
</evidence>
<reference evidence="3 4" key="1">
    <citation type="submission" date="2020-03" db="EMBL/GenBank/DDBJ databases">
        <title>Draft Genome Sequence of Cudoniella acicularis.</title>
        <authorList>
            <person name="Buettner E."/>
            <person name="Kellner H."/>
        </authorList>
    </citation>
    <scope>NUCLEOTIDE SEQUENCE [LARGE SCALE GENOMIC DNA]</scope>
    <source>
        <strain evidence="3 4">DSM 108380</strain>
    </source>
</reference>
<keyword evidence="4" id="KW-1185">Reference proteome</keyword>
<evidence type="ECO:0000313" key="3">
    <source>
        <dbReference type="EMBL" id="KAF4636033.1"/>
    </source>
</evidence>
<organism evidence="3 4">
    <name type="scientific">Cudoniella acicularis</name>
    <dbReference type="NCBI Taxonomy" id="354080"/>
    <lineage>
        <taxon>Eukaryota</taxon>
        <taxon>Fungi</taxon>
        <taxon>Dikarya</taxon>
        <taxon>Ascomycota</taxon>
        <taxon>Pezizomycotina</taxon>
        <taxon>Leotiomycetes</taxon>
        <taxon>Helotiales</taxon>
        <taxon>Tricladiaceae</taxon>
        <taxon>Cudoniella</taxon>
    </lineage>
</organism>
<dbReference type="OrthoDB" id="3010248at2759"/>
<feature type="transmembrane region" description="Helical" evidence="1">
    <location>
        <begin position="99"/>
        <end position="115"/>
    </location>
</feature>
<name>A0A8H4RV71_9HELO</name>
<keyword evidence="1" id="KW-0812">Transmembrane</keyword>
<dbReference type="EMBL" id="JAAMPI010000086">
    <property type="protein sequence ID" value="KAF4636033.1"/>
    <property type="molecule type" value="Genomic_DNA"/>
</dbReference>
<keyword evidence="1" id="KW-1133">Transmembrane helix</keyword>
<evidence type="ECO:0000256" key="2">
    <source>
        <dbReference type="SAM" id="SignalP"/>
    </source>
</evidence>
<keyword evidence="2" id="KW-0732">Signal</keyword>